<dbReference type="EMBL" id="JACHHB010000008">
    <property type="protein sequence ID" value="MBB5173843.1"/>
    <property type="molecule type" value="Genomic_DNA"/>
</dbReference>
<keyword evidence="1 3" id="KW-0456">Lyase</keyword>
<dbReference type="RefSeq" id="WP_184664280.1">
    <property type="nucleotide sequence ID" value="NZ_JACHHB010000008.1"/>
</dbReference>
<evidence type="ECO:0000256" key="5">
    <source>
        <dbReference type="PIRSR" id="PIRSR001365-2"/>
    </source>
</evidence>
<dbReference type="GO" id="GO:0008840">
    <property type="term" value="F:4-hydroxy-tetrahydrodipicolinate synthase activity"/>
    <property type="evidence" value="ECO:0007669"/>
    <property type="project" value="UniProtKB-EC"/>
</dbReference>
<dbReference type="EC" id="4.3.3.7" evidence="6"/>
<evidence type="ECO:0000313" key="7">
    <source>
        <dbReference type="Proteomes" id="UP000551878"/>
    </source>
</evidence>
<name>A0A840QR93_9BACI</name>
<dbReference type="Proteomes" id="UP000551878">
    <property type="component" value="Unassembled WGS sequence"/>
</dbReference>
<dbReference type="Gene3D" id="3.20.20.70">
    <property type="entry name" value="Aldolase class I"/>
    <property type="match status" value="1"/>
</dbReference>
<dbReference type="Pfam" id="PF00701">
    <property type="entry name" value="DHDPS"/>
    <property type="match status" value="1"/>
</dbReference>
<protein>
    <submittedName>
        <fullName evidence="6">4-hydroxy-tetrahydrodipicolinate synthase</fullName>
        <ecNumber evidence="6">4.3.3.7</ecNumber>
    </submittedName>
</protein>
<dbReference type="InterPro" id="IPR020624">
    <property type="entry name" value="Schiff_base-form_aldolases_CS"/>
</dbReference>
<reference evidence="6 7" key="1">
    <citation type="submission" date="2020-08" db="EMBL/GenBank/DDBJ databases">
        <title>Genomic Encyclopedia of Type Strains, Phase IV (KMG-IV): sequencing the most valuable type-strain genomes for metagenomic binning, comparative biology and taxonomic classification.</title>
        <authorList>
            <person name="Goeker M."/>
        </authorList>
    </citation>
    <scope>NUCLEOTIDE SEQUENCE [LARGE SCALE GENOMIC DNA]</scope>
    <source>
        <strain evidence="6 7">DSM 24696</strain>
    </source>
</reference>
<dbReference type="SUPFAM" id="SSF51569">
    <property type="entry name" value="Aldolase"/>
    <property type="match status" value="1"/>
</dbReference>
<keyword evidence="2" id="KW-0704">Schiff base</keyword>
<accession>A0A840QR93</accession>
<organism evidence="6 7">
    <name type="scientific">Texcoconibacillus texcoconensis</name>
    <dbReference type="NCBI Taxonomy" id="1095777"/>
    <lineage>
        <taxon>Bacteria</taxon>
        <taxon>Bacillati</taxon>
        <taxon>Bacillota</taxon>
        <taxon>Bacilli</taxon>
        <taxon>Bacillales</taxon>
        <taxon>Bacillaceae</taxon>
        <taxon>Texcoconibacillus</taxon>
    </lineage>
</organism>
<feature type="binding site" evidence="5">
    <location>
        <position position="209"/>
    </location>
    <ligand>
        <name>pyruvate</name>
        <dbReference type="ChEBI" id="CHEBI:15361"/>
    </ligand>
</feature>
<dbReference type="GO" id="GO:0005829">
    <property type="term" value="C:cytosol"/>
    <property type="evidence" value="ECO:0007669"/>
    <property type="project" value="TreeGrafter"/>
</dbReference>
<evidence type="ECO:0000256" key="3">
    <source>
        <dbReference type="PIRNR" id="PIRNR001365"/>
    </source>
</evidence>
<dbReference type="PANTHER" id="PTHR12128:SF28">
    <property type="entry name" value="2-DEHYDRO-3-DEOXY-D-GLUCONATE ALDOLASE YAGE-RELATED"/>
    <property type="match status" value="1"/>
</dbReference>
<dbReference type="PANTHER" id="PTHR12128">
    <property type="entry name" value="DIHYDRODIPICOLINATE SYNTHASE"/>
    <property type="match status" value="1"/>
</dbReference>
<evidence type="ECO:0000256" key="4">
    <source>
        <dbReference type="PIRSR" id="PIRSR001365-1"/>
    </source>
</evidence>
<comment type="caution">
    <text evidence="6">The sequence shown here is derived from an EMBL/GenBank/DDBJ whole genome shotgun (WGS) entry which is preliminary data.</text>
</comment>
<evidence type="ECO:0000256" key="1">
    <source>
        <dbReference type="ARBA" id="ARBA00023239"/>
    </source>
</evidence>
<evidence type="ECO:0000256" key="2">
    <source>
        <dbReference type="ARBA" id="ARBA00023270"/>
    </source>
</evidence>
<dbReference type="InterPro" id="IPR002220">
    <property type="entry name" value="DapA-like"/>
</dbReference>
<evidence type="ECO:0000313" key="6">
    <source>
        <dbReference type="EMBL" id="MBB5173843.1"/>
    </source>
</evidence>
<dbReference type="CDD" id="cd00408">
    <property type="entry name" value="DHDPS-like"/>
    <property type="match status" value="1"/>
</dbReference>
<keyword evidence="7" id="KW-1185">Reference proteome</keyword>
<proteinExistence type="inferred from homology"/>
<dbReference type="PROSITE" id="PS00665">
    <property type="entry name" value="DHDPS_1"/>
    <property type="match status" value="1"/>
</dbReference>
<feature type="active site" description="Schiff-base intermediate with substrate" evidence="4">
    <location>
        <position position="164"/>
    </location>
</feature>
<sequence length="300" mass="33505">MYLPAGIIPPVPTFVTEDFAIDYRSMENAIDYHIEKGVDGLFFLGTGGEFVHLSTEERKEIATYAVQYTNGRVPVLIGTGTPSTRETKQLNKHAHEVGADAVVVINPYYFKLDETHLYQHFDDIFKESKLPVLLYNFPALTGQDIPAHMIKQLVENHENFVGIKNTVDSLTHTKDIISATKQYEDRFSVLAGFDDYVLGGLSLGCKGAINGTGNIAPDLSTQLYQAYQTGDYQVAEEHQQKISELCKIYHLDQPFIGVIKEAMYQAGIEVQSQTLPPVQPVGDEQKEEISRILREAGIFS</sequence>
<gene>
    <name evidence="6" type="ORF">HNQ41_002033</name>
</gene>
<dbReference type="SMART" id="SM01130">
    <property type="entry name" value="DHDPS"/>
    <property type="match status" value="1"/>
</dbReference>
<dbReference type="PIRSF" id="PIRSF001365">
    <property type="entry name" value="DHDPS"/>
    <property type="match status" value="1"/>
</dbReference>
<feature type="active site" description="Proton donor/acceptor" evidence="4">
    <location>
        <position position="135"/>
    </location>
</feature>
<comment type="similarity">
    <text evidence="3">Belongs to the DapA family.</text>
</comment>
<dbReference type="InterPro" id="IPR013785">
    <property type="entry name" value="Aldolase_TIM"/>
</dbReference>
<dbReference type="PRINTS" id="PR00146">
    <property type="entry name" value="DHPICSNTHASE"/>
</dbReference>
<dbReference type="AlphaFoldDB" id="A0A840QR93"/>